<evidence type="ECO:0000313" key="1">
    <source>
        <dbReference type="EMBL" id="VAW29009.1"/>
    </source>
</evidence>
<protein>
    <submittedName>
        <fullName evidence="1">Uncharacterized protein</fullName>
    </submittedName>
</protein>
<gene>
    <name evidence="1" type="ORF">MNBD_BACTEROID06-1045</name>
</gene>
<proteinExistence type="predicted"/>
<name>A0A3B0UWM6_9ZZZZ</name>
<accession>A0A3B0UWM6</accession>
<dbReference type="EMBL" id="UOES01000497">
    <property type="protein sequence ID" value="VAW29009.1"/>
    <property type="molecule type" value="Genomic_DNA"/>
</dbReference>
<sequence length="220" mass="25500">MDIEFFLKDRTKFIRYFYETAIAPFAKTMEDIENEVEPYIPPYSEDGEPPFLTEWIDAKSGLETCGHHALSMLASSLQLYLKAWVDRLDKYHGMTFEVNFKKKGWFNGYCEIFKEMNIDMSPCPANLNIIEQIPLVRNRIQHPEQLTTVNVSHSESDLNKHPSPYFVQDSEFALASDQEGQSWLFPPTISPSKEKIIEAISNVEELCSWLEAEYWAARNA</sequence>
<reference evidence="1" key="1">
    <citation type="submission" date="2018-06" db="EMBL/GenBank/DDBJ databases">
        <authorList>
            <person name="Zhirakovskaya E."/>
        </authorList>
    </citation>
    <scope>NUCLEOTIDE SEQUENCE</scope>
</reference>
<organism evidence="1">
    <name type="scientific">hydrothermal vent metagenome</name>
    <dbReference type="NCBI Taxonomy" id="652676"/>
    <lineage>
        <taxon>unclassified sequences</taxon>
        <taxon>metagenomes</taxon>
        <taxon>ecological metagenomes</taxon>
    </lineage>
</organism>
<dbReference type="AlphaFoldDB" id="A0A3B0UWM6"/>